<dbReference type="SUPFAM" id="SSF57667">
    <property type="entry name" value="beta-beta-alpha zinc fingers"/>
    <property type="match status" value="1"/>
</dbReference>
<reference evidence="8" key="1">
    <citation type="submission" date="2020-11" db="EMBL/GenBank/DDBJ databases">
        <authorList>
            <consortium name="DOE Joint Genome Institute"/>
            <person name="Ahrendt S."/>
            <person name="Riley R."/>
            <person name="Andreopoulos W."/>
            <person name="Labutti K."/>
            <person name="Pangilinan J."/>
            <person name="Ruiz-Duenas F.J."/>
            <person name="Barrasa J.M."/>
            <person name="Sanchez-Garcia M."/>
            <person name="Camarero S."/>
            <person name="Miyauchi S."/>
            <person name="Serrano A."/>
            <person name="Linde D."/>
            <person name="Babiker R."/>
            <person name="Drula E."/>
            <person name="Ayuso-Fernandez I."/>
            <person name="Pacheco R."/>
            <person name="Padilla G."/>
            <person name="Ferreira P."/>
            <person name="Barriuso J."/>
            <person name="Kellner H."/>
            <person name="Castanera R."/>
            <person name="Alfaro M."/>
            <person name="Ramirez L."/>
            <person name="Pisabarro A.G."/>
            <person name="Kuo A."/>
            <person name="Tritt A."/>
            <person name="Lipzen A."/>
            <person name="He G."/>
            <person name="Yan M."/>
            <person name="Ng V."/>
            <person name="Cullen D."/>
            <person name="Martin F."/>
            <person name="Rosso M.-N."/>
            <person name="Henrissat B."/>
            <person name="Hibbett D."/>
            <person name="Martinez A.T."/>
            <person name="Grigoriev I.V."/>
        </authorList>
    </citation>
    <scope>NUCLEOTIDE SEQUENCE</scope>
    <source>
        <strain evidence="8">MF-IS2</strain>
    </source>
</reference>
<keyword evidence="4" id="KW-0862">Zinc</keyword>
<sequence length="375" mass="41158">MRQASKLVSRSGPVRKGDGYCKTCDHDYKRYADLQRHLLGTLKHNPNARRFSCKYCGALLTQRANLLVHERTHFPEKPETCGLPVYGDGVVEACTFACKDPSSLIRHVKTKHFMPYSDKGEPIPAQVSTADKDRRKSKRQATRNQTTATEKLGRPKASSSFSKSSSPESSLATPSPKNAYAAQVSVLDFDVPSAPPSPRPTNDTAPKPTNSVVRVATPEPELHFNYDSAIYTGPQPNKPATTPALPTSFEDFSQTASFHPSFYDNLRYPVAQMPNDIATNNWPMMGLGYPFSGFGQPQPSGELHMFPDTAPNTLSQLFDDNQLSVFGSQTANAGTSSMMEPISLFDTVGQNAPVTWYDYSDWMGPAISGSFPGNF</sequence>
<evidence type="ECO:0000313" key="8">
    <source>
        <dbReference type="EMBL" id="KAF9444906.1"/>
    </source>
</evidence>
<dbReference type="AlphaFoldDB" id="A0A9P6BY97"/>
<gene>
    <name evidence="8" type="ORF">P691DRAFT_299571</name>
</gene>
<evidence type="ECO:0000256" key="6">
    <source>
        <dbReference type="SAM" id="MobiDB-lite"/>
    </source>
</evidence>
<keyword evidence="9" id="KW-1185">Reference proteome</keyword>
<dbReference type="PANTHER" id="PTHR24379:SF121">
    <property type="entry name" value="C2H2-TYPE DOMAIN-CONTAINING PROTEIN"/>
    <property type="match status" value="1"/>
</dbReference>
<keyword evidence="3 5" id="KW-0863">Zinc-finger</keyword>
<organism evidence="8 9">
    <name type="scientific">Macrolepiota fuliginosa MF-IS2</name>
    <dbReference type="NCBI Taxonomy" id="1400762"/>
    <lineage>
        <taxon>Eukaryota</taxon>
        <taxon>Fungi</taxon>
        <taxon>Dikarya</taxon>
        <taxon>Basidiomycota</taxon>
        <taxon>Agaricomycotina</taxon>
        <taxon>Agaricomycetes</taxon>
        <taxon>Agaricomycetidae</taxon>
        <taxon>Agaricales</taxon>
        <taxon>Agaricineae</taxon>
        <taxon>Agaricaceae</taxon>
        <taxon>Macrolepiota</taxon>
    </lineage>
</organism>
<evidence type="ECO:0000256" key="5">
    <source>
        <dbReference type="PROSITE-ProRule" id="PRU00042"/>
    </source>
</evidence>
<dbReference type="InterPro" id="IPR013087">
    <property type="entry name" value="Znf_C2H2_type"/>
</dbReference>
<evidence type="ECO:0000256" key="1">
    <source>
        <dbReference type="ARBA" id="ARBA00022723"/>
    </source>
</evidence>
<keyword evidence="1" id="KW-0479">Metal-binding</keyword>
<feature type="compositionally biased region" description="Polar residues" evidence="6">
    <location>
        <begin position="200"/>
        <end position="211"/>
    </location>
</feature>
<dbReference type="PROSITE" id="PS50157">
    <property type="entry name" value="ZINC_FINGER_C2H2_2"/>
    <property type="match status" value="1"/>
</dbReference>
<evidence type="ECO:0000256" key="4">
    <source>
        <dbReference type="ARBA" id="ARBA00022833"/>
    </source>
</evidence>
<feature type="compositionally biased region" description="Low complexity" evidence="6">
    <location>
        <begin position="158"/>
        <end position="176"/>
    </location>
</feature>
<evidence type="ECO:0000256" key="3">
    <source>
        <dbReference type="ARBA" id="ARBA00022771"/>
    </source>
</evidence>
<comment type="caution">
    <text evidence="8">The sequence shown here is derived from an EMBL/GenBank/DDBJ whole genome shotgun (WGS) entry which is preliminary data.</text>
</comment>
<dbReference type="PROSITE" id="PS00028">
    <property type="entry name" value="ZINC_FINGER_C2H2_1"/>
    <property type="match status" value="1"/>
</dbReference>
<dbReference type="OrthoDB" id="6077919at2759"/>
<evidence type="ECO:0000259" key="7">
    <source>
        <dbReference type="PROSITE" id="PS50157"/>
    </source>
</evidence>
<dbReference type="Pfam" id="PF00096">
    <property type="entry name" value="zf-C2H2"/>
    <property type="match status" value="1"/>
</dbReference>
<feature type="region of interest" description="Disordered" evidence="6">
    <location>
        <begin position="114"/>
        <end position="177"/>
    </location>
</feature>
<dbReference type="InterPro" id="IPR036236">
    <property type="entry name" value="Znf_C2H2_sf"/>
</dbReference>
<feature type="domain" description="C2H2-type" evidence="7">
    <location>
        <begin position="51"/>
        <end position="78"/>
    </location>
</feature>
<protein>
    <recommendedName>
        <fullName evidence="7">C2H2-type domain-containing protein</fullName>
    </recommendedName>
</protein>
<accession>A0A9P6BY97</accession>
<evidence type="ECO:0000256" key="2">
    <source>
        <dbReference type="ARBA" id="ARBA00022737"/>
    </source>
</evidence>
<dbReference type="Proteomes" id="UP000807342">
    <property type="component" value="Unassembled WGS sequence"/>
</dbReference>
<dbReference type="EMBL" id="MU151339">
    <property type="protein sequence ID" value="KAF9444906.1"/>
    <property type="molecule type" value="Genomic_DNA"/>
</dbReference>
<feature type="region of interest" description="Disordered" evidence="6">
    <location>
        <begin position="189"/>
        <end position="211"/>
    </location>
</feature>
<evidence type="ECO:0000313" key="9">
    <source>
        <dbReference type="Proteomes" id="UP000807342"/>
    </source>
</evidence>
<dbReference type="Gene3D" id="3.30.160.60">
    <property type="entry name" value="Classic Zinc Finger"/>
    <property type="match status" value="1"/>
</dbReference>
<name>A0A9P6BY97_9AGAR</name>
<dbReference type="GO" id="GO:0008270">
    <property type="term" value="F:zinc ion binding"/>
    <property type="evidence" value="ECO:0007669"/>
    <property type="project" value="UniProtKB-KW"/>
</dbReference>
<keyword evidence="2" id="KW-0677">Repeat</keyword>
<dbReference type="PANTHER" id="PTHR24379">
    <property type="entry name" value="KRAB AND ZINC FINGER DOMAIN-CONTAINING"/>
    <property type="match status" value="1"/>
</dbReference>
<proteinExistence type="predicted"/>
<dbReference type="SMART" id="SM00355">
    <property type="entry name" value="ZnF_C2H2"/>
    <property type="match status" value="3"/>
</dbReference>